<dbReference type="Proteomes" id="UP000790377">
    <property type="component" value="Unassembled WGS sequence"/>
</dbReference>
<sequence length="212" mass="24085">MYHLLKGLHEYLTRHEEFSIVIIGLDGAGKTTLLERITAHYSHSTPRPPENIPPTVGQNLGKVSLPSTILNFIDLGGQRGIRSIWHRYYHKCHALAYVIDASDRERLAEGWDVFHSVLSDPRTLHVPLLLLANKQDAPDALSVADIRNDYHDWDRRRRDSARRRDRGDSNDPEDTANARIASLDVMGISALEGHGVQEAVDWLFLRVQNSRQ</sequence>
<protein>
    <submittedName>
        <fullName evidence="1">P-loop containing nucleoside triphosphate hydrolase protein</fullName>
    </submittedName>
</protein>
<comment type="caution">
    <text evidence="1">The sequence shown here is derived from an EMBL/GenBank/DDBJ whole genome shotgun (WGS) entry which is preliminary data.</text>
</comment>
<keyword evidence="1" id="KW-0378">Hydrolase</keyword>
<keyword evidence="2" id="KW-1185">Reference proteome</keyword>
<proteinExistence type="predicted"/>
<reference evidence="1" key="1">
    <citation type="journal article" date="2021" name="New Phytol.">
        <title>Evolutionary innovations through gain and loss of genes in the ectomycorrhizal Boletales.</title>
        <authorList>
            <person name="Wu G."/>
            <person name="Miyauchi S."/>
            <person name="Morin E."/>
            <person name="Kuo A."/>
            <person name="Drula E."/>
            <person name="Varga T."/>
            <person name="Kohler A."/>
            <person name="Feng B."/>
            <person name="Cao Y."/>
            <person name="Lipzen A."/>
            <person name="Daum C."/>
            <person name="Hundley H."/>
            <person name="Pangilinan J."/>
            <person name="Johnson J."/>
            <person name="Barry K."/>
            <person name="LaButti K."/>
            <person name="Ng V."/>
            <person name="Ahrendt S."/>
            <person name="Min B."/>
            <person name="Choi I.G."/>
            <person name="Park H."/>
            <person name="Plett J.M."/>
            <person name="Magnuson J."/>
            <person name="Spatafora J.W."/>
            <person name="Nagy L.G."/>
            <person name="Henrissat B."/>
            <person name="Grigoriev I.V."/>
            <person name="Yang Z.L."/>
            <person name="Xu J."/>
            <person name="Martin F.M."/>
        </authorList>
    </citation>
    <scope>NUCLEOTIDE SEQUENCE</scope>
    <source>
        <strain evidence="1">ATCC 28755</strain>
    </source>
</reference>
<gene>
    <name evidence="1" type="ORF">BJ138DRAFT_1012098</name>
</gene>
<name>A0ACB8A6B1_9AGAM</name>
<evidence type="ECO:0000313" key="1">
    <source>
        <dbReference type="EMBL" id="KAH7908774.1"/>
    </source>
</evidence>
<dbReference type="EMBL" id="MU267798">
    <property type="protein sequence ID" value="KAH7908774.1"/>
    <property type="molecule type" value="Genomic_DNA"/>
</dbReference>
<organism evidence="1 2">
    <name type="scientific">Hygrophoropsis aurantiaca</name>
    <dbReference type="NCBI Taxonomy" id="72124"/>
    <lineage>
        <taxon>Eukaryota</taxon>
        <taxon>Fungi</taxon>
        <taxon>Dikarya</taxon>
        <taxon>Basidiomycota</taxon>
        <taxon>Agaricomycotina</taxon>
        <taxon>Agaricomycetes</taxon>
        <taxon>Agaricomycetidae</taxon>
        <taxon>Boletales</taxon>
        <taxon>Coniophorineae</taxon>
        <taxon>Hygrophoropsidaceae</taxon>
        <taxon>Hygrophoropsis</taxon>
    </lineage>
</organism>
<accession>A0ACB8A6B1</accession>
<evidence type="ECO:0000313" key="2">
    <source>
        <dbReference type="Proteomes" id="UP000790377"/>
    </source>
</evidence>